<evidence type="ECO:0008006" key="3">
    <source>
        <dbReference type="Google" id="ProtNLM"/>
    </source>
</evidence>
<dbReference type="Proteomes" id="UP000190074">
    <property type="component" value="Unassembled WGS sequence"/>
</dbReference>
<reference evidence="1 2" key="1">
    <citation type="submission" date="2016-11" db="EMBL/GenBank/DDBJ databases">
        <authorList>
            <consortium name="Pathogen Informatics"/>
        </authorList>
    </citation>
    <scope>NUCLEOTIDE SEQUENCE [LARGE SCALE GENOMIC DNA]</scope>
    <source>
        <strain evidence="1 2">911</strain>
    </source>
</reference>
<protein>
    <recommendedName>
        <fullName evidence="3">Tail assembly chaperone</fullName>
    </recommendedName>
</protein>
<evidence type="ECO:0000313" key="2">
    <source>
        <dbReference type="Proteomes" id="UP000190074"/>
    </source>
</evidence>
<evidence type="ECO:0000313" key="1">
    <source>
        <dbReference type="EMBL" id="SKM04876.1"/>
    </source>
</evidence>
<organism evidence="1 2">
    <name type="scientific">Mycobacteroides abscessus subsp. massiliense</name>
    <dbReference type="NCBI Taxonomy" id="1962118"/>
    <lineage>
        <taxon>Bacteria</taxon>
        <taxon>Bacillati</taxon>
        <taxon>Actinomycetota</taxon>
        <taxon>Actinomycetes</taxon>
        <taxon>Mycobacteriales</taxon>
        <taxon>Mycobacteriaceae</taxon>
        <taxon>Mycobacteroides</taxon>
        <taxon>Mycobacteroides abscessus</taxon>
    </lineage>
</organism>
<dbReference type="EMBL" id="FVGW01000004">
    <property type="protein sequence ID" value="SKM04876.1"/>
    <property type="molecule type" value="Genomic_DNA"/>
</dbReference>
<gene>
    <name evidence="1" type="ORF">SAMEA2259716_02433</name>
</gene>
<sequence length="106" mass="11915">MGAQGISGRDLKVVEDAVSDFFAELVESVRVPEPLKVTNKITLKCPTKKQVSDLLKATTEEEAQKIIFGSAYAEAMKLFDNRPVQLWNKFMEKYNAHFFGDSDKGK</sequence>
<proteinExistence type="predicted"/>
<dbReference type="AlphaFoldDB" id="A0A1U2D7Z5"/>
<name>A0A1U2D7Z5_9MYCO</name>
<dbReference type="RefSeq" id="WP_052534576.1">
    <property type="nucleotide sequence ID" value="NZ_FVGW01000004.1"/>
</dbReference>
<accession>A0A1U2D7Z5</accession>